<name>A0ABD2QN59_9PLAT</name>
<dbReference type="Proteomes" id="UP001626550">
    <property type="component" value="Unassembled WGS sequence"/>
</dbReference>
<comment type="caution">
    <text evidence="2">The sequence shown here is derived from an EMBL/GenBank/DDBJ whole genome shotgun (WGS) entry which is preliminary data.</text>
</comment>
<evidence type="ECO:0000256" key="1">
    <source>
        <dbReference type="SAM" id="MobiDB-lite"/>
    </source>
</evidence>
<dbReference type="EMBL" id="JBJKFK010000026">
    <property type="protein sequence ID" value="KAL3320832.1"/>
    <property type="molecule type" value="Genomic_DNA"/>
</dbReference>
<sequence length="451" mass="51635">MKDRKRVQPVELDCMNSDDLVAHPQQHKSYANWMNDKADAEERQKQSEVSSPREQQYMRQREDSNGSETHRPVLVEHLLESDSPFDLKDQDDHTNESLNEFDHAQTPPNINMPMDSPMTPYRISWQWTENGLKPLFEPSQASRPESKLDSYLENSKLLHEVESPTTNPQAPRSTVMNGRVMMSKSSMNAVSSHNSTQEFVGMDDSGFHSMHPTVLDKHHKYPGPAIAVNPDQIDLDNSVPPPSYQLHLNGVNHASKRMEEMVAKQPKTAMTPGTNKKRLELLEKERAKAWSPELKKPIVYVDDPMSKKQIQAIEMDGNKTPESISYSQAFNRNTINSPFVNIKQMKPASPKKEQSKAFARMQHEKMEMARVRPIIQQAMLPPHQYPCMQHPSQSLWHNHLSGDLSHFANPNQRMNMQQNFYRQMGHAPNNLFTVLNGQPTSYVSQEPPQSS</sequence>
<feature type="compositionally biased region" description="Basic and acidic residues" evidence="1">
    <location>
        <begin position="82"/>
        <end position="103"/>
    </location>
</feature>
<dbReference type="AlphaFoldDB" id="A0ABD2QN59"/>
<reference evidence="2 3" key="1">
    <citation type="submission" date="2024-11" db="EMBL/GenBank/DDBJ databases">
        <title>Adaptive evolution of stress response genes in parasites aligns with host niche diversity.</title>
        <authorList>
            <person name="Hahn C."/>
            <person name="Resl P."/>
        </authorList>
    </citation>
    <scope>NUCLEOTIDE SEQUENCE [LARGE SCALE GENOMIC DNA]</scope>
    <source>
        <strain evidence="2">EGGRZ-B1_66</strain>
        <tissue evidence="2">Body</tissue>
    </source>
</reference>
<feature type="compositionally biased region" description="Basic and acidic residues" evidence="1">
    <location>
        <begin position="59"/>
        <end position="69"/>
    </location>
</feature>
<feature type="compositionally biased region" description="Polar residues" evidence="1">
    <location>
        <begin position="47"/>
        <end position="58"/>
    </location>
</feature>
<keyword evidence="3" id="KW-1185">Reference proteome</keyword>
<evidence type="ECO:0000313" key="2">
    <source>
        <dbReference type="EMBL" id="KAL3320832.1"/>
    </source>
</evidence>
<feature type="region of interest" description="Disordered" evidence="1">
    <location>
        <begin position="16"/>
        <end position="69"/>
    </location>
</feature>
<organism evidence="2 3">
    <name type="scientific">Cichlidogyrus casuarinus</name>
    <dbReference type="NCBI Taxonomy" id="1844966"/>
    <lineage>
        <taxon>Eukaryota</taxon>
        <taxon>Metazoa</taxon>
        <taxon>Spiralia</taxon>
        <taxon>Lophotrochozoa</taxon>
        <taxon>Platyhelminthes</taxon>
        <taxon>Monogenea</taxon>
        <taxon>Monopisthocotylea</taxon>
        <taxon>Dactylogyridea</taxon>
        <taxon>Ancyrocephalidae</taxon>
        <taxon>Cichlidogyrus</taxon>
    </lineage>
</organism>
<protein>
    <submittedName>
        <fullName evidence="2">Uncharacterized protein</fullName>
    </submittedName>
</protein>
<feature type="compositionally biased region" description="Basic and acidic residues" evidence="1">
    <location>
        <begin position="36"/>
        <end position="46"/>
    </location>
</feature>
<feature type="region of interest" description="Disordered" evidence="1">
    <location>
        <begin position="82"/>
        <end position="111"/>
    </location>
</feature>
<accession>A0ABD2QN59</accession>
<proteinExistence type="predicted"/>
<gene>
    <name evidence="2" type="ORF">Ciccas_000489</name>
</gene>
<evidence type="ECO:0000313" key="3">
    <source>
        <dbReference type="Proteomes" id="UP001626550"/>
    </source>
</evidence>